<feature type="binding site" evidence="3">
    <location>
        <begin position="126"/>
        <end position="128"/>
    </location>
    <ligand>
        <name>dCTP</name>
        <dbReference type="ChEBI" id="CHEBI:61481"/>
    </ligand>
</feature>
<comment type="caution">
    <text evidence="3">Lacks conserved residue(s) required for the propagation of feature annotation.</text>
</comment>
<evidence type="ECO:0000256" key="2">
    <source>
        <dbReference type="ARBA" id="ARBA00023080"/>
    </source>
</evidence>
<dbReference type="GO" id="GO:0006229">
    <property type="term" value="P:dUTP biosynthetic process"/>
    <property type="evidence" value="ECO:0007669"/>
    <property type="project" value="UniProtKB-UniRule"/>
</dbReference>
<dbReference type="EMBL" id="CP019964">
    <property type="protein sequence ID" value="ASI13904.1"/>
    <property type="molecule type" value="Genomic_DNA"/>
</dbReference>
<dbReference type="OrthoDB" id="33242at2157"/>
<dbReference type="InterPro" id="IPR036157">
    <property type="entry name" value="dUTPase-like_sf"/>
</dbReference>
<comment type="similarity">
    <text evidence="3">Belongs to the dCTP deaminase family.</text>
</comment>
<dbReference type="KEGG" id="marh:Mia14_0601"/>
<comment type="subunit">
    <text evidence="3">Homotrimer.</text>
</comment>
<reference evidence="4 5" key="1">
    <citation type="journal article" date="2017" name="Nat. Commun.">
        <title>'ARMAN' archaea depend on association with euryarchaeal host in culture and in situ.</title>
        <authorList>
            <person name="Golyshina O."/>
            <person name="Toshchakov S."/>
            <person name="Makarova K."/>
            <person name="Gavrilov S."/>
            <person name="Korzhenkov A."/>
            <person name="La Cono V."/>
            <person name="Arcadi E."/>
            <person name="Nechitaylo T."/>
            <person name="Ferrer M."/>
            <person name="Kublanov I."/>
            <person name="Wolf Y."/>
            <person name="Yakimov M."/>
            <person name="Golyshin P."/>
            <person name="Slesarev A."/>
            <person name="Kozyavkin S."/>
        </authorList>
    </citation>
    <scope>NUCLEOTIDE SEQUENCE [LARGE SCALE GENOMIC DNA]</scope>
    <source>
        <strain evidence="4 5">Mia14</strain>
    </source>
</reference>
<dbReference type="PANTHER" id="PTHR42680">
    <property type="entry name" value="DCTP DEAMINASE"/>
    <property type="match status" value="1"/>
</dbReference>
<feature type="binding site" evidence="3">
    <location>
        <begin position="102"/>
        <end position="107"/>
    </location>
    <ligand>
        <name>dCTP</name>
        <dbReference type="ChEBI" id="CHEBI:61481"/>
    </ligand>
</feature>
<feature type="binding site" evidence="3">
    <location>
        <position position="161"/>
    </location>
    <ligand>
        <name>dCTP</name>
        <dbReference type="ChEBI" id="CHEBI:61481"/>
    </ligand>
</feature>
<dbReference type="HAMAP" id="MF_00146">
    <property type="entry name" value="dCTP_deaminase"/>
    <property type="match status" value="1"/>
</dbReference>
<gene>
    <name evidence="3" type="primary">dcd</name>
    <name evidence="4" type="ORF">Mia14_0601</name>
</gene>
<dbReference type="SUPFAM" id="SSF51283">
    <property type="entry name" value="dUTPase-like"/>
    <property type="match status" value="1"/>
</dbReference>
<dbReference type="NCBIfam" id="TIGR02274">
    <property type="entry name" value="dCTP_deam"/>
    <property type="match status" value="1"/>
</dbReference>
<keyword evidence="1 3" id="KW-0378">Hydrolase</keyword>
<comment type="pathway">
    <text evidence="3">Pyrimidine metabolism; dUMP biosynthesis; dUMP from dCTP (dUTP route): step 1/2.</text>
</comment>
<dbReference type="EC" id="3.5.4.13" evidence="3"/>
<comment type="function">
    <text evidence="3">Catalyzes the deamination of dCTP to dUTP.</text>
</comment>
<organism evidence="4 5">
    <name type="scientific">Candidatus Mancarchaeum acidiphilum</name>
    <dbReference type="NCBI Taxonomy" id="1920749"/>
    <lineage>
        <taxon>Archaea</taxon>
        <taxon>Candidatus Micrarchaeota</taxon>
        <taxon>Candidatus Mancarchaeum</taxon>
    </lineage>
</organism>
<evidence type="ECO:0000256" key="1">
    <source>
        <dbReference type="ARBA" id="ARBA00022801"/>
    </source>
</evidence>
<dbReference type="Pfam" id="PF22769">
    <property type="entry name" value="DCD"/>
    <property type="match status" value="1"/>
</dbReference>
<dbReference type="Proteomes" id="UP000197679">
    <property type="component" value="Chromosome"/>
</dbReference>
<dbReference type="GO" id="GO:0000166">
    <property type="term" value="F:nucleotide binding"/>
    <property type="evidence" value="ECO:0007669"/>
    <property type="project" value="UniProtKB-KW"/>
</dbReference>
<dbReference type="Gene3D" id="2.70.40.10">
    <property type="match status" value="1"/>
</dbReference>
<protein>
    <recommendedName>
        <fullName evidence="3">dCTP deaminase</fullName>
        <ecNumber evidence="3">3.5.4.13</ecNumber>
    </recommendedName>
    <alternativeName>
        <fullName evidence="3">Deoxycytidine triphosphate deaminase</fullName>
    </alternativeName>
</protein>
<dbReference type="PANTHER" id="PTHR42680:SF3">
    <property type="entry name" value="DCTP DEAMINASE"/>
    <property type="match status" value="1"/>
</dbReference>
<name>A0A218NN85_9ARCH</name>
<accession>A0A218NN85</accession>
<proteinExistence type="inferred from homology"/>
<keyword evidence="5" id="KW-1185">Reference proteome</keyword>
<keyword evidence="2 3" id="KW-0546">Nucleotide metabolism</keyword>
<dbReference type="GeneID" id="33314155"/>
<evidence type="ECO:0000313" key="4">
    <source>
        <dbReference type="EMBL" id="ASI13904.1"/>
    </source>
</evidence>
<feature type="active site" description="Proton donor/acceptor" evidence="3">
    <location>
        <position position="128"/>
    </location>
</feature>
<dbReference type="GO" id="GO:0006226">
    <property type="term" value="P:dUMP biosynthetic process"/>
    <property type="evidence" value="ECO:0007669"/>
    <property type="project" value="UniProtKB-UniPathway"/>
</dbReference>
<dbReference type="CDD" id="cd07557">
    <property type="entry name" value="trimeric_dUTPase"/>
    <property type="match status" value="1"/>
</dbReference>
<dbReference type="RefSeq" id="WP_088820177.1">
    <property type="nucleotide sequence ID" value="NZ_CP019964.1"/>
</dbReference>
<sequence length="180" mass="20333">MILSDFDIKSMVSQKRLTIEPLTDDSIRENGIDFRLADEVARHKAFDESFVLDPTDENMIKGSYKLDKTLKEIVINPHEQVLLSTYESISMPDDVAGFVELRSTWARHGLSMPPTIIDAGFNGTITLEVVNNAPYKILLRPGQRFAHIILEKLNNKTGKVYNGNYNMQKGIKLPQVLGKN</sequence>
<feature type="binding site" evidence="3">
    <location>
        <position position="118"/>
    </location>
    <ligand>
        <name>dCTP</name>
        <dbReference type="ChEBI" id="CHEBI:61481"/>
    </ligand>
</feature>
<dbReference type="GO" id="GO:0008829">
    <property type="term" value="F:dCTP deaminase activity"/>
    <property type="evidence" value="ECO:0007669"/>
    <property type="project" value="UniProtKB-UniRule"/>
</dbReference>
<evidence type="ECO:0000313" key="5">
    <source>
        <dbReference type="Proteomes" id="UP000197679"/>
    </source>
</evidence>
<dbReference type="AlphaFoldDB" id="A0A218NN85"/>
<dbReference type="InterPro" id="IPR011962">
    <property type="entry name" value="dCTP_deaminase"/>
</dbReference>
<evidence type="ECO:0000256" key="3">
    <source>
        <dbReference type="HAMAP-Rule" id="MF_00146"/>
    </source>
</evidence>
<dbReference type="InterPro" id="IPR033704">
    <property type="entry name" value="dUTPase_trimeric"/>
</dbReference>
<dbReference type="UniPathway" id="UPA00610">
    <property type="reaction ID" value="UER00665"/>
</dbReference>
<feature type="binding site" evidence="3">
    <location>
        <position position="168"/>
    </location>
    <ligand>
        <name>dCTP</name>
        <dbReference type="ChEBI" id="CHEBI:61481"/>
    </ligand>
</feature>
<comment type="catalytic activity">
    <reaction evidence="3">
        <text>dCTP + H2O + H(+) = dUTP + NH4(+)</text>
        <dbReference type="Rhea" id="RHEA:22680"/>
        <dbReference type="ChEBI" id="CHEBI:15377"/>
        <dbReference type="ChEBI" id="CHEBI:15378"/>
        <dbReference type="ChEBI" id="CHEBI:28938"/>
        <dbReference type="ChEBI" id="CHEBI:61481"/>
        <dbReference type="ChEBI" id="CHEBI:61555"/>
        <dbReference type="EC" id="3.5.4.13"/>
    </reaction>
</comment>
<keyword evidence="3" id="KW-0547">Nucleotide-binding</keyword>